<dbReference type="GO" id="GO:0006015">
    <property type="term" value="P:5-phosphoribose 1-diphosphate biosynthetic process"/>
    <property type="evidence" value="ECO:0007669"/>
    <property type="project" value="TreeGrafter"/>
</dbReference>
<keyword evidence="6 11" id="KW-0418">Kinase</keyword>
<protein>
    <recommendedName>
        <fullName evidence="1">ribose-phosphate diphosphokinase</fullName>
        <ecNumber evidence="1">2.7.6.1</ecNumber>
    </recommendedName>
</protein>
<dbReference type="InterPro" id="IPR029057">
    <property type="entry name" value="PRTase-like"/>
</dbReference>
<dbReference type="Gene3D" id="3.40.50.2020">
    <property type="match status" value="2"/>
</dbReference>
<dbReference type="Pfam" id="PF14572">
    <property type="entry name" value="Pribosyl_synth"/>
    <property type="match status" value="1"/>
</dbReference>
<evidence type="ECO:0000256" key="7">
    <source>
        <dbReference type="ARBA" id="ARBA00022840"/>
    </source>
</evidence>
<dbReference type="InterPro" id="IPR029099">
    <property type="entry name" value="Pribosyltran_N"/>
</dbReference>
<evidence type="ECO:0000313" key="12">
    <source>
        <dbReference type="Proteomes" id="UP000034492"/>
    </source>
</evidence>
<accession>A0A0G0ERV5</accession>
<name>A0A0G0ERV5_9BACT</name>
<keyword evidence="4" id="KW-0545">Nucleotide biosynthesis</keyword>
<evidence type="ECO:0000256" key="9">
    <source>
        <dbReference type="ARBA" id="ARBA00049535"/>
    </source>
</evidence>
<dbReference type="EMBL" id="LBSA01000029">
    <property type="protein sequence ID" value="KKQ08232.1"/>
    <property type="molecule type" value="Genomic_DNA"/>
</dbReference>
<dbReference type="GO" id="GO:0004749">
    <property type="term" value="F:ribose phosphate diphosphokinase activity"/>
    <property type="evidence" value="ECO:0007669"/>
    <property type="project" value="UniProtKB-EC"/>
</dbReference>
<dbReference type="CDD" id="cd06223">
    <property type="entry name" value="PRTases_typeI"/>
    <property type="match status" value="1"/>
</dbReference>
<evidence type="ECO:0000259" key="10">
    <source>
        <dbReference type="Pfam" id="PF13793"/>
    </source>
</evidence>
<evidence type="ECO:0000256" key="6">
    <source>
        <dbReference type="ARBA" id="ARBA00022777"/>
    </source>
</evidence>
<dbReference type="EC" id="2.7.6.1" evidence="1"/>
<keyword evidence="2" id="KW-0808">Transferase</keyword>
<dbReference type="PANTHER" id="PTHR10210">
    <property type="entry name" value="RIBOSE-PHOSPHATE DIPHOSPHOKINASE FAMILY MEMBER"/>
    <property type="match status" value="1"/>
</dbReference>
<evidence type="ECO:0000256" key="3">
    <source>
        <dbReference type="ARBA" id="ARBA00022723"/>
    </source>
</evidence>
<dbReference type="NCBIfam" id="NF002320">
    <property type="entry name" value="PRK01259.1"/>
    <property type="match status" value="1"/>
</dbReference>
<reference evidence="11 12" key="1">
    <citation type="journal article" date="2015" name="Nature">
        <title>rRNA introns, odd ribosomes, and small enigmatic genomes across a large radiation of phyla.</title>
        <authorList>
            <person name="Brown C.T."/>
            <person name="Hug L.A."/>
            <person name="Thomas B.C."/>
            <person name="Sharon I."/>
            <person name="Castelle C.J."/>
            <person name="Singh A."/>
            <person name="Wilkins M.J."/>
            <person name="Williams K.H."/>
            <person name="Banfield J.F."/>
        </authorList>
    </citation>
    <scope>NUCLEOTIDE SEQUENCE [LARGE SCALE GENOMIC DNA]</scope>
</reference>
<dbReference type="GO" id="GO:0005737">
    <property type="term" value="C:cytoplasm"/>
    <property type="evidence" value="ECO:0007669"/>
    <property type="project" value="TreeGrafter"/>
</dbReference>
<feature type="domain" description="Ribose-phosphate pyrophosphokinase N-terminal" evidence="10">
    <location>
        <begin position="8"/>
        <end position="123"/>
    </location>
</feature>
<comment type="catalytic activity">
    <reaction evidence="9">
        <text>D-ribose 5-phosphate + ATP = 5-phospho-alpha-D-ribose 1-diphosphate + AMP + H(+)</text>
        <dbReference type="Rhea" id="RHEA:15609"/>
        <dbReference type="ChEBI" id="CHEBI:15378"/>
        <dbReference type="ChEBI" id="CHEBI:30616"/>
        <dbReference type="ChEBI" id="CHEBI:58017"/>
        <dbReference type="ChEBI" id="CHEBI:78346"/>
        <dbReference type="ChEBI" id="CHEBI:456215"/>
        <dbReference type="EC" id="2.7.6.1"/>
    </reaction>
</comment>
<evidence type="ECO:0000256" key="4">
    <source>
        <dbReference type="ARBA" id="ARBA00022727"/>
    </source>
</evidence>
<dbReference type="Pfam" id="PF13793">
    <property type="entry name" value="Pribosyltran_N"/>
    <property type="match status" value="1"/>
</dbReference>
<evidence type="ECO:0000256" key="1">
    <source>
        <dbReference type="ARBA" id="ARBA00013247"/>
    </source>
</evidence>
<dbReference type="GO" id="GO:0006164">
    <property type="term" value="P:purine nucleotide biosynthetic process"/>
    <property type="evidence" value="ECO:0007669"/>
    <property type="project" value="TreeGrafter"/>
</dbReference>
<dbReference type="GO" id="GO:0002189">
    <property type="term" value="C:ribose phosphate diphosphokinase complex"/>
    <property type="evidence" value="ECO:0007669"/>
    <property type="project" value="TreeGrafter"/>
</dbReference>
<gene>
    <name evidence="11" type="ORF">US19_C0029G0003</name>
</gene>
<evidence type="ECO:0000256" key="8">
    <source>
        <dbReference type="ARBA" id="ARBA00022842"/>
    </source>
</evidence>
<dbReference type="Proteomes" id="UP000034492">
    <property type="component" value="Unassembled WGS sequence"/>
</dbReference>
<dbReference type="SUPFAM" id="SSF53271">
    <property type="entry name" value="PRTase-like"/>
    <property type="match status" value="1"/>
</dbReference>
<evidence type="ECO:0000313" key="11">
    <source>
        <dbReference type="EMBL" id="KKQ08232.1"/>
    </source>
</evidence>
<dbReference type="GO" id="GO:0016301">
    <property type="term" value="F:kinase activity"/>
    <property type="evidence" value="ECO:0007669"/>
    <property type="project" value="UniProtKB-KW"/>
</dbReference>
<dbReference type="SMART" id="SM01400">
    <property type="entry name" value="Pribosyltran_N"/>
    <property type="match status" value="1"/>
</dbReference>
<sequence>MASQIDYVLLSGTANPQLSFQVGKILKTKVYEPVTRFADGEVRIQIPVNIRRRSVIIIQPTCPPQVDQSIMELILMIDAAKRASASEIIAIIPYFGYARQDRKDRPRVPISSSVVARLIEHAGANRICTVDIHSDQEQGFVSTPWDNLYASFCLVPKIKKLKLKNLVVASPDKGGVPMATAFAKRLKATGLAIVYKERDVHLNDSAASLDMIGDVKGKTVLMVDDLVSTASTLCNGADLIKLRGAKNILAAITHGIFSQDALERIASSPIDKLFITNTVPQREEVLKSKKIEIVSVAPLIAEAIKRIETGESISEKLIL</sequence>
<dbReference type="GO" id="GO:0000287">
    <property type="term" value="F:magnesium ion binding"/>
    <property type="evidence" value="ECO:0007669"/>
    <property type="project" value="InterPro"/>
</dbReference>
<organism evidence="11 12">
    <name type="scientific">Candidatus Daviesbacteria bacterium GW2011_GWB1_36_5</name>
    <dbReference type="NCBI Taxonomy" id="1618426"/>
    <lineage>
        <taxon>Bacteria</taxon>
        <taxon>Candidatus Daviesiibacteriota</taxon>
    </lineage>
</organism>
<keyword evidence="3" id="KW-0479">Metal-binding</keyword>
<dbReference type="NCBIfam" id="TIGR01251">
    <property type="entry name" value="ribP_PPkin"/>
    <property type="match status" value="1"/>
</dbReference>
<dbReference type="GO" id="GO:0005524">
    <property type="term" value="F:ATP binding"/>
    <property type="evidence" value="ECO:0007669"/>
    <property type="project" value="UniProtKB-KW"/>
</dbReference>
<keyword evidence="7" id="KW-0067">ATP-binding</keyword>
<keyword evidence="8" id="KW-0460">Magnesium</keyword>
<dbReference type="InterPro" id="IPR000836">
    <property type="entry name" value="PRTase_dom"/>
</dbReference>
<dbReference type="PATRIC" id="fig|1618426.3.peg.902"/>
<evidence type="ECO:0000256" key="2">
    <source>
        <dbReference type="ARBA" id="ARBA00022679"/>
    </source>
</evidence>
<dbReference type="FunFam" id="3.40.50.2020:FF:000007">
    <property type="entry name" value="Ribose-phosphate pyrophosphokinase"/>
    <property type="match status" value="1"/>
</dbReference>
<comment type="caution">
    <text evidence="11">The sequence shown here is derived from an EMBL/GenBank/DDBJ whole genome shotgun (WGS) entry which is preliminary data.</text>
</comment>
<dbReference type="AlphaFoldDB" id="A0A0G0ERV5"/>
<dbReference type="InterPro" id="IPR005946">
    <property type="entry name" value="Rib-P_diPkinase"/>
</dbReference>
<evidence type="ECO:0000256" key="5">
    <source>
        <dbReference type="ARBA" id="ARBA00022741"/>
    </source>
</evidence>
<dbReference type="PANTHER" id="PTHR10210:SF32">
    <property type="entry name" value="RIBOSE-PHOSPHATE PYROPHOSPHOKINASE 2"/>
    <property type="match status" value="1"/>
</dbReference>
<proteinExistence type="predicted"/>
<keyword evidence="5" id="KW-0547">Nucleotide-binding</keyword>